<dbReference type="PROSITE" id="PS50835">
    <property type="entry name" value="IG_LIKE"/>
    <property type="match status" value="1"/>
</dbReference>
<evidence type="ECO:0000256" key="4">
    <source>
        <dbReference type="SAM" id="SignalP"/>
    </source>
</evidence>
<evidence type="ECO:0000256" key="2">
    <source>
        <dbReference type="RuleBase" id="RU004439"/>
    </source>
</evidence>
<reference evidence="6" key="1">
    <citation type="submission" date="2013-09" db="EMBL/GenBank/DDBJ databases">
        <title>Molecular analysis of the major histocompatibility complex in the spectacled caiman.</title>
        <authorList>
            <person name="Vitved L."/>
            <person name="Skjoedt K."/>
        </authorList>
    </citation>
    <scope>NUCLEOTIDE SEQUENCE</scope>
</reference>
<keyword evidence="3" id="KW-0472">Membrane</keyword>
<dbReference type="InterPro" id="IPR050208">
    <property type="entry name" value="MHC_class-I_related"/>
</dbReference>
<evidence type="ECO:0000259" key="5">
    <source>
        <dbReference type="PROSITE" id="PS50835"/>
    </source>
</evidence>
<dbReference type="InterPro" id="IPR007110">
    <property type="entry name" value="Ig-like_dom"/>
</dbReference>
<dbReference type="Gene3D" id="3.30.500.10">
    <property type="entry name" value="MHC class I-like antigen recognition-like"/>
    <property type="match status" value="1"/>
</dbReference>
<dbReference type="PROSITE" id="PS00290">
    <property type="entry name" value="IG_MHC"/>
    <property type="match status" value="1"/>
</dbReference>
<keyword evidence="3" id="KW-0812">Transmembrane</keyword>
<feature type="chain" id="PRO_5004782141" evidence="4">
    <location>
        <begin position="28"/>
        <end position="370"/>
    </location>
</feature>
<name>V9TSB8_CAICR</name>
<proteinExistence type="evidence at transcript level"/>
<dbReference type="InterPro" id="IPR036179">
    <property type="entry name" value="Ig-like_dom_sf"/>
</dbReference>
<dbReference type="InterPro" id="IPR037055">
    <property type="entry name" value="MHC_I-like_Ag-recog_sf"/>
</dbReference>
<keyword evidence="4" id="KW-0732">Signal</keyword>
<dbReference type="InterPro" id="IPR011161">
    <property type="entry name" value="MHC_I-like_Ag-recog"/>
</dbReference>
<feature type="transmembrane region" description="Helical" evidence="3">
    <location>
        <begin position="309"/>
        <end position="331"/>
    </location>
</feature>
<dbReference type="Gene3D" id="2.60.40.10">
    <property type="entry name" value="Immunoglobulins"/>
    <property type="match status" value="1"/>
</dbReference>
<dbReference type="SUPFAM" id="SSF48726">
    <property type="entry name" value="Immunoglobulin"/>
    <property type="match status" value="1"/>
</dbReference>
<dbReference type="SMART" id="SM00407">
    <property type="entry name" value="IGc1"/>
    <property type="match status" value="1"/>
</dbReference>
<dbReference type="InterPro" id="IPR003597">
    <property type="entry name" value="Ig_C1-set"/>
</dbReference>
<keyword evidence="1" id="KW-0325">Glycoprotein</keyword>
<organism evidence="6">
    <name type="scientific">Caiman crocodilus</name>
    <name type="common">Spectacled caiman</name>
    <name type="synonym">Caiman sclerops</name>
    <dbReference type="NCBI Taxonomy" id="8499"/>
    <lineage>
        <taxon>Eukaryota</taxon>
        <taxon>Metazoa</taxon>
        <taxon>Chordata</taxon>
        <taxon>Craniata</taxon>
        <taxon>Vertebrata</taxon>
        <taxon>Euteleostomi</taxon>
        <taxon>Archelosauria</taxon>
        <taxon>Archosauria</taxon>
        <taxon>Crocodylia</taxon>
        <taxon>Alligatoridae</taxon>
        <taxon>Caimaninae</taxon>
        <taxon>Caiman</taxon>
    </lineage>
</organism>
<evidence type="ECO:0000256" key="3">
    <source>
        <dbReference type="SAM" id="Phobius"/>
    </source>
</evidence>
<keyword evidence="3" id="KW-1133">Transmembrane helix</keyword>
<evidence type="ECO:0000313" key="6">
    <source>
        <dbReference type="EMBL" id="AHC72441.1"/>
    </source>
</evidence>
<dbReference type="GO" id="GO:0006955">
    <property type="term" value="P:immune response"/>
    <property type="evidence" value="ECO:0007669"/>
    <property type="project" value="TreeGrafter"/>
</dbReference>
<dbReference type="EMBL" id="KF769543">
    <property type="protein sequence ID" value="AHC72441.1"/>
    <property type="molecule type" value="mRNA"/>
</dbReference>
<dbReference type="InterPro" id="IPR001039">
    <property type="entry name" value="MHC_I_a_a1/a2"/>
</dbReference>
<dbReference type="PRINTS" id="PR01638">
    <property type="entry name" value="MHCCLASSI"/>
</dbReference>
<dbReference type="InterPro" id="IPR011162">
    <property type="entry name" value="MHC_I/II-like_Ag-recog"/>
</dbReference>
<comment type="similarity">
    <text evidence="2">Belongs to the MHC class I family.</text>
</comment>
<evidence type="ECO:0000256" key="1">
    <source>
        <dbReference type="ARBA" id="ARBA00023180"/>
    </source>
</evidence>
<dbReference type="Pfam" id="PF07654">
    <property type="entry name" value="C1-set"/>
    <property type="match status" value="1"/>
</dbReference>
<dbReference type="SUPFAM" id="SSF54452">
    <property type="entry name" value="MHC antigen-recognition domain"/>
    <property type="match status" value="1"/>
</dbReference>
<dbReference type="GO" id="GO:0009897">
    <property type="term" value="C:external side of plasma membrane"/>
    <property type="evidence" value="ECO:0007669"/>
    <property type="project" value="TreeGrafter"/>
</dbReference>
<dbReference type="Pfam" id="PF00129">
    <property type="entry name" value="MHC_I"/>
    <property type="match status" value="1"/>
</dbReference>
<accession>V9TSB8</accession>
<dbReference type="PANTHER" id="PTHR16675">
    <property type="entry name" value="MHC CLASS I-RELATED"/>
    <property type="match status" value="1"/>
</dbReference>
<dbReference type="AlphaFoldDB" id="V9TSB8"/>
<feature type="signal peptide" evidence="4">
    <location>
        <begin position="1"/>
        <end position="27"/>
    </location>
</feature>
<dbReference type="PANTHER" id="PTHR16675:SF67">
    <property type="entry name" value="IG-LIKE DOMAIN-CONTAINING PROTEIN"/>
    <property type="match status" value="1"/>
</dbReference>
<dbReference type="InterPro" id="IPR013783">
    <property type="entry name" value="Ig-like_fold"/>
</dbReference>
<dbReference type="InterPro" id="IPR003006">
    <property type="entry name" value="Ig/MHC_CS"/>
</dbReference>
<dbReference type="GO" id="GO:0005615">
    <property type="term" value="C:extracellular space"/>
    <property type="evidence" value="ECO:0007669"/>
    <property type="project" value="TreeGrafter"/>
</dbReference>
<protein>
    <submittedName>
        <fullName evidence="6">Major histocompatibility complex class I</fullName>
    </submittedName>
</protein>
<sequence>MRADVGGRGWPAAVLGLLLLLAAAAGAGYHRLDVQVIGTDEEQEDYNYFMIARVDDFVFARYHSETQEFRPTQDWVKRALGAGYVREQTQEFRGYAKGSKANVKSWMKLYNQTSGLHIEQVRVGCSLSSDVLGDQKFQYAYDGEDFISFDIQRQTWVAAVPVAFAQKLWWETSKTWTQFVQWYLKEKCLETLKSLLQEGSHPGRRVSPVVSVSRRNGPDGSVSLSCHVRGFYPRPIQVSWVQEGGEILPETFTSGILPTTNDTFYLWTSLELAPTSATRPYACQVEHSSLPETLLTWVPDQMDTPPPGVLATFIVAGGLILVVAILGVVIWRKKSGGITKPSYAPASTEMVPERQPCHQEQQLKTKIVMK</sequence>
<feature type="domain" description="Ig-like" evidence="5">
    <location>
        <begin position="202"/>
        <end position="296"/>
    </location>
</feature>